<evidence type="ECO:0000313" key="1">
    <source>
        <dbReference type="EMBL" id="KAH7093517.1"/>
    </source>
</evidence>
<sequence length="131" mass="14447">MLKACLVEIQLVVILSSGHWPMIGVLRVPPIPASFAYPADKIPNILPHSPFFLFGDYLVAGSSQPPRTKLILLRGQPESTDSMQAWLWHRFSLKFSRAFCGAAATSCVIATSATMMEVMLICILKNCVLKK</sequence>
<keyword evidence="2" id="KW-1185">Reference proteome</keyword>
<accession>A0A8K0RHI5</accession>
<proteinExistence type="predicted"/>
<protein>
    <submittedName>
        <fullName evidence="1">Uncharacterized protein</fullName>
    </submittedName>
</protein>
<reference evidence="1" key="1">
    <citation type="journal article" date="2021" name="Nat. Commun.">
        <title>Genetic determinants of endophytism in the Arabidopsis root mycobiome.</title>
        <authorList>
            <person name="Mesny F."/>
            <person name="Miyauchi S."/>
            <person name="Thiergart T."/>
            <person name="Pickel B."/>
            <person name="Atanasova L."/>
            <person name="Karlsson M."/>
            <person name="Huettel B."/>
            <person name="Barry K.W."/>
            <person name="Haridas S."/>
            <person name="Chen C."/>
            <person name="Bauer D."/>
            <person name="Andreopoulos W."/>
            <person name="Pangilinan J."/>
            <person name="LaButti K."/>
            <person name="Riley R."/>
            <person name="Lipzen A."/>
            <person name="Clum A."/>
            <person name="Drula E."/>
            <person name="Henrissat B."/>
            <person name="Kohler A."/>
            <person name="Grigoriev I.V."/>
            <person name="Martin F.M."/>
            <person name="Hacquard S."/>
        </authorList>
    </citation>
    <scope>NUCLEOTIDE SEQUENCE</scope>
    <source>
        <strain evidence="1">MPI-SDFR-AT-0120</strain>
    </source>
</reference>
<dbReference type="AlphaFoldDB" id="A0A8K0RHI5"/>
<evidence type="ECO:0000313" key="2">
    <source>
        <dbReference type="Proteomes" id="UP000813461"/>
    </source>
</evidence>
<dbReference type="Proteomes" id="UP000813461">
    <property type="component" value="Unassembled WGS sequence"/>
</dbReference>
<organism evidence="1 2">
    <name type="scientific">Paraphoma chrysanthemicola</name>
    <dbReference type="NCBI Taxonomy" id="798071"/>
    <lineage>
        <taxon>Eukaryota</taxon>
        <taxon>Fungi</taxon>
        <taxon>Dikarya</taxon>
        <taxon>Ascomycota</taxon>
        <taxon>Pezizomycotina</taxon>
        <taxon>Dothideomycetes</taxon>
        <taxon>Pleosporomycetidae</taxon>
        <taxon>Pleosporales</taxon>
        <taxon>Pleosporineae</taxon>
        <taxon>Phaeosphaeriaceae</taxon>
        <taxon>Paraphoma</taxon>
    </lineage>
</organism>
<comment type="caution">
    <text evidence="1">The sequence shown here is derived from an EMBL/GenBank/DDBJ whole genome shotgun (WGS) entry which is preliminary data.</text>
</comment>
<gene>
    <name evidence="1" type="ORF">FB567DRAFT_515498</name>
</gene>
<name>A0A8K0RHI5_9PLEO</name>
<dbReference type="EMBL" id="JAGMVJ010000002">
    <property type="protein sequence ID" value="KAH7093517.1"/>
    <property type="molecule type" value="Genomic_DNA"/>
</dbReference>